<evidence type="ECO:0000313" key="10">
    <source>
        <dbReference type="EMBL" id="RUS34078.1"/>
    </source>
</evidence>
<feature type="region of interest" description="Disordered" evidence="8">
    <location>
        <begin position="1"/>
        <end position="24"/>
    </location>
</feature>
<dbReference type="EMBL" id="RBNJ01000732">
    <property type="protein sequence ID" value="RUS34078.1"/>
    <property type="molecule type" value="Genomic_DNA"/>
</dbReference>
<feature type="domain" description="ATPase dynein-related AAA" evidence="9">
    <location>
        <begin position="475"/>
        <end position="613"/>
    </location>
</feature>
<comment type="caution">
    <text evidence="10">The sequence shown here is derived from an EMBL/GenBank/DDBJ whole genome shotgun (WGS) entry which is preliminary data.</text>
</comment>
<dbReference type="GO" id="GO:0005739">
    <property type="term" value="C:mitochondrion"/>
    <property type="evidence" value="ECO:0007669"/>
    <property type="project" value="UniProtKB-SubCell"/>
</dbReference>
<evidence type="ECO:0000256" key="7">
    <source>
        <dbReference type="ARBA" id="ARBA00070377"/>
    </source>
</evidence>
<dbReference type="SUPFAM" id="SSF52540">
    <property type="entry name" value="P-loop containing nucleoside triphosphate hydrolases"/>
    <property type="match status" value="3"/>
</dbReference>
<dbReference type="FunFam" id="3.40.50.300:FF:000663">
    <property type="entry name" value="von Willebrand factor A domain containing 8"/>
    <property type="match status" value="1"/>
</dbReference>
<feature type="domain" description="ATPase dynein-related AAA" evidence="9">
    <location>
        <begin position="819"/>
        <end position="949"/>
    </location>
</feature>
<evidence type="ECO:0000256" key="6">
    <source>
        <dbReference type="ARBA" id="ARBA00055988"/>
    </source>
</evidence>
<dbReference type="Proteomes" id="UP000274822">
    <property type="component" value="Unassembled WGS sequence"/>
</dbReference>
<dbReference type="Pfam" id="PF07728">
    <property type="entry name" value="AAA_5"/>
    <property type="match status" value="3"/>
</dbReference>
<evidence type="ECO:0000256" key="8">
    <source>
        <dbReference type="SAM" id="MobiDB-lite"/>
    </source>
</evidence>
<name>A0A433QWE5_9FUNG</name>
<proteinExistence type="predicted"/>
<dbReference type="GO" id="GO:0005524">
    <property type="term" value="F:ATP binding"/>
    <property type="evidence" value="ECO:0007669"/>
    <property type="project" value="UniProtKB-KW"/>
</dbReference>
<dbReference type="Gene3D" id="3.40.50.300">
    <property type="entry name" value="P-loop containing nucleotide triphosphate hydrolases"/>
    <property type="match status" value="3"/>
</dbReference>
<evidence type="ECO:0000256" key="5">
    <source>
        <dbReference type="ARBA" id="ARBA00023128"/>
    </source>
</evidence>
<accession>A0A433QWE5</accession>
<dbReference type="InterPro" id="IPR027417">
    <property type="entry name" value="P-loop_NTPase"/>
</dbReference>
<evidence type="ECO:0000313" key="11">
    <source>
        <dbReference type="Proteomes" id="UP000274822"/>
    </source>
</evidence>
<evidence type="ECO:0000256" key="1">
    <source>
        <dbReference type="ARBA" id="ARBA00004173"/>
    </source>
</evidence>
<keyword evidence="11" id="KW-1185">Reference proteome</keyword>
<dbReference type="GO" id="GO:0016887">
    <property type="term" value="F:ATP hydrolysis activity"/>
    <property type="evidence" value="ECO:0007669"/>
    <property type="project" value="InterPro"/>
</dbReference>
<keyword evidence="5" id="KW-0496">Mitochondrion</keyword>
<keyword evidence="2" id="KW-0547">Nucleotide-binding</keyword>
<comment type="subcellular location">
    <subcellularLocation>
        <location evidence="1">Mitochondrion</location>
    </subcellularLocation>
</comment>
<dbReference type="FunFam" id="3.40.50.300:FF:000587">
    <property type="entry name" value="von Willebrand factor A domain containing 8"/>
    <property type="match status" value="1"/>
</dbReference>
<comment type="function">
    <text evidence="6">Exhibits ATPase activity in vitro.</text>
</comment>
<dbReference type="PANTHER" id="PTHR21610:SF9">
    <property type="entry name" value="VON WILLEBRAND FACTOR A DOMAIN-CONTAINING PROTEIN 8"/>
    <property type="match status" value="1"/>
</dbReference>
<feature type="compositionally biased region" description="Basic and acidic residues" evidence="8">
    <location>
        <begin position="1"/>
        <end position="12"/>
    </location>
</feature>
<feature type="domain" description="ATPase dynein-related AAA" evidence="9">
    <location>
        <begin position="120"/>
        <end position="270"/>
    </location>
</feature>
<keyword evidence="4" id="KW-0809">Transit peptide</keyword>
<protein>
    <recommendedName>
        <fullName evidence="7">von Willebrand factor A domain-containing protein 8</fullName>
    </recommendedName>
</protein>
<reference evidence="10 11" key="1">
    <citation type="journal article" date="2018" name="New Phytol.">
        <title>Phylogenomics of Endogonaceae and evolution of mycorrhizas within Mucoromycota.</title>
        <authorList>
            <person name="Chang Y."/>
            <person name="Desiro A."/>
            <person name="Na H."/>
            <person name="Sandor L."/>
            <person name="Lipzen A."/>
            <person name="Clum A."/>
            <person name="Barry K."/>
            <person name="Grigoriev I.V."/>
            <person name="Martin F.M."/>
            <person name="Stajich J.E."/>
            <person name="Smith M.E."/>
            <person name="Bonito G."/>
            <person name="Spatafora J.W."/>
        </authorList>
    </citation>
    <scope>NUCLEOTIDE SEQUENCE [LARGE SCALE GENOMIC DNA]</scope>
    <source>
        <strain evidence="10 11">AD002</strain>
    </source>
</reference>
<evidence type="ECO:0000256" key="2">
    <source>
        <dbReference type="ARBA" id="ARBA00022741"/>
    </source>
</evidence>
<dbReference type="PANTHER" id="PTHR21610">
    <property type="entry name" value="VON WILLEBRAND FACTOR A DOMAIN-CONTAINING PROTEIN 8"/>
    <property type="match status" value="1"/>
</dbReference>
<gene>
    <name evidence="10" type="ORF">BC938DRAFT_482432</name>
</gene>
<evidence type="ECO:0000256" key="3">
    <source>
        <dbReference type="ARBA" id="ARBA00022840"/>
    </source>
</evidence>
<dbReference type="InterPro" id="IPR011704">
    <property type="entry name" value="ATPase_dyneun-rel_AAA"/>
</dbReference>
<evidence type="ECO:0000259" key="9">
    <source>
        <dbReference type="Pfam" id="PF07728"/>
    </source>
</evidence>
<organism evidence="10 11">
    <name type="scientific">Jimgerdemannia flammicorona</name>
    <dbReference type="NCBI Taxonomy" id="994334"/>
    <lineage>
        <taxon>Eukaryota</taxon>
        <taxon>Fungi</taxon>
        <taxon>Fungi incertae sedis</taxon>
        <taxon>Mucoromycota</taxon>
        <taxon>Mucoromycotina</taxon>
        <taxon>Endogonomycetes</taxon>
        <taxon>Endogonales</taxon>
        <taxon>Endogonaceae</taxon>
        <taxon>Jimgerdemannia</taxon>
    </lineage>
</organism>
<evidence type="ECO:0000256" key="4">
    <source>
        <dbReference type="ARBA" id="ARBA00022946"/>
    </source>
</evidence>
<keyword evidence="3" id="KW-0067">ATP-binding</keyword>
<dbReference type="InterPro" id="IPR039891">
    <property type="entry name" value="VWA8"/>
</dbReference>
<sequence>MKPTHQKDDHAVDAAAPTPVGARVARRRLRQLGRTLTPERWSGMSSDEDEWVGLEMQFTSAAASGNDQVKTIRIGDIIMSVTPANNPEFVPEYDGHLYDESQEMLRHLRWMMQKDKLRQDMFLIGPPGPLRRALVMKYAQLTQREIEYVALSKDVTDADLKQRRELNGGTSFYVDQAAVRAAVNGRVLILDGIEKAERNVLPILNNLLENREMALDDGRFLTNKEYDSLGAEANAQRLEKVSDRFLVIALGLPIPRYTGYPLDPPLRSRFQSRDVKSPGFDTQVKQFTHLVGKKVDRDVAERIVSVAMVLGVTTAGDAADGNGVDVPEFPATVDGAALILRDFRDVRLRFLLDSLYPYPLLPTCDPEQRSVIDATYHRFGLLETPARGVNQCPPGYHIIKIERDSATLQPLTVDSRHRIYTALVTFQHDATETRHVARVSAGPNPLGPAEFFVETPYASRTFAAMAILHTTGQDFCLLGTTKGVGKSALIRHLARNLGYTIEYIPLYRDMSSRDLLQRRATTFSGDTVWQNSLLVDAAVQGHMAVLDGIETLGFGTLTTLQRLVHEREARLPDGRSLVGPKRYVKLMEVQGWTREQMEERGLVPVHPGFRIVCLARAAASGGGAGAGGEGKAGSWLSPEIAGMFRFVVVQSMPLAEETQVLESLSPGVDKTKLSLLLKFANCLREDPDDTIKLLSNALSTRQLIRICRRIAYFPNENLHAAIHKVSLSRFLPSLAREALETLMRENGILLDAMPVSIEDLKIEVLPNRDSPTHLRIGSITEPIVRGSNPLLVPRVVFHENPAQTEVLMEMLKDYQLGEHLLLIGNQGVGKNKLADYFLQLLNLPREYIQLHRDSTVQSLTATPAIKEGVLLYEDSPLVKAVTKGYILVIDEADKAPTYVTAILKSLVEDGQMVLGDGRRIVADATSEPDDNVIVIHKNFRMIVLANRPGFPFLGKALANMRNDFYREIGDVFSCHAVDNPDMDSEMFLLKKYGPNVSEDLLLKLSSAFTDLRKLVDEGLISYPYSTRELVNIVRHMQIYPDEGISRILQNVFDFDQYDQASKDLLIETFQKHGIPVGLESDFNIKLGQSIDIGMPVLTEVWKQRQGEATGFAVEQAPIAFRGGWDLLTGKKWKDLERSEGRSMTFTEQLYNFKLPTRGEALDIVALEDSTLFAVSTTPVTLHRVHPNHTKSDSIDLYEYFPLQRAPPRLRIAVVKTSGTMRYLALHNPSNNELLCCDFTKNTVVSVVLKGLDPVNSVMVKSLASSGILGMVTKCIYTGLSLYISVAINVVLSVFYQEEHSCIAVLDFNTNSQFTVRVPVRVGQLFTIEKNYWILRDTLKGKYFAAYASKTPQWIPDVIEPFDVESPGKFEPVEVVHVADFEVGNAPPTRFVANKNDRAFASMATNLTFASTTLASPAPTEIHTFMRPPGEDARNMYANLKSVSTYLAISKQYATIHPLKVGLEWIITKNIVYAIF</sequence>